<evidence type="ECO:0000256" key="1">
    <source>
        <dbReference type="ARBA" id="ARBA00005622"/>
    </source>
</evidence>
<dbReference type="Gene3D" id="2.60.40.10">
    <property type="entry name" value="Immunoglobulins"/>
    <property type="match status" value="1"/>
</dbReference>
<reference evidence="7 8" key="1">
    <citation type="submission" date="2020-08" db="EMBL/GenBank/DDBJ databases">
        <title>Genomic Encyclopedia of Type Strains, Phase IV (KMG-IV): sequencing the most valuable type-strain genomes for metagenomic binning, comparative biology and taxonomic classification.</title>
        <authorList>
            <person name="Goeker M."/>
        </authorList>
    </citation>
    <scope>NUCLEOTIDE SEQUENCE [LARGE SCALE GENOMIC DNA]</scope>
    <source>
        <strain evidence="7 8">DSM 27471</strain>
    </source>
</reference>
<dbReference type="SUPFAM" id="SSF53474">
    <property type="entry name" value="alpha/beta-Hydrolases"/>
    <property type="match status" value="1"/>
</dbReference>
<dbReference type="InterPro" id="IPR013783">
    <property type="entry name" value="Ig-like_fold"/>
</dbReference>
<dbReference type="Pfam" id="PF00686">
    <property type="entry name" value="CBM_20"/>
    <property type="match status" value="1"/>
</dbReference>
<dbReference type="RefSeq" id="WP_221202204.1">
    <property type="nucleotide sequence ID" value="NZ_JACHYB010000002.1"/>
</dbReference>
<keyword evidence="5" id="KW-0788">Thiol protease</keyword>
<comment type="similarity">
    <text evidence="2">Belongs to the peptidase C25 family.</text>
</comment>
<keyword evidence="8" id="KW-1185">Reference proteome</keyword>
<evidence type="ECO:0000256" key="3">
    <source>
        <dbReference type="ARBA" id="ARBA00022670"/>
    </source>
</evidence>
<dbReference type="GO" id="GO:0016788">
    <property type="term" value="F:hydrolase activity, acting on ester bonds"/>
    <property type="evidence" value="ECO:0007669"/>
    <property type="project" value="TreeGrafter"/>
</dbReference>
<name>A0A7W5DSH5_9PORP</name>
<dbReference type="InterPro" id="IPR052558">
    <property type="entry name" value="Siderophore_Hydrolase_D"/>
</dbReference>
<accession>A0A7W5DSH5</accession>
<dbReference type="InterPro" id="IPR013784">
    <property type="entry name" value="Carb-bd-like_fold"/>
</dbReference>
<dbReference type="Pfam" id="PF00756">
    <property type="entry name" value="Esterase"/>
    <property type="match status" value="1"/>
</dbReference>
<dbReference type="AlphaFoldDB" id="A0A7W5DSH5"/>
<keyword evidence="3" id="KW-0645">Protease</keyword>
<dbReference type="Proteomes" id="UP000544222">
    <property type="component" value="Unassembled WGS sequence"/>
</dbReference>
<evidence type="ECO:0000313" key="7">
    <source>
        <dbReference type="EMBL" id="MBB3188242.1"/>
    </source>
</evidence>
<dbReference type="PANTHER" id="PTHR40841:SF2">
    <property type="entry name" value="SIDEROPHORE-DEGRADING ESTERASE (EUROFUNG)"/>
    <property type="match status" value="1"/>
</dbReference>
<proteinExistence type="inferred from homology"/>
<evidence type="ECO:0000313" key="8">
    <source>
        <dbReference type="Proteomes" id="UP000544222"/>
    </source>
</evidence>
<dbReference type="InterPro" id="IPR029058">
    <property type="entry name" value="AB_hydrolase_fold"/>
</dbReference>
<evidence type="ECO:0000256" key="2">
    <source>
        <dbReference type="ARBA" id="ARBA00006067"/>
    </source>
</evidence>
<dbReference type="InterPro" id="IPR000801">
    <property type="entry name" value="Esterase-like"/>
</dbReference>
<dbReference type="InterPro" id="IPR002044">
    <property type="entry name" value="CBM20"/>
</dbReference>
<dbReference type="Gene3D" id="3.40.50.1820">
    <property type="entry name" value="alpha/beta hydrolase"/>
    <property type="match status" value="1"/>
</dbReference>
<dbReference type="GO" id="GO:0008234">
    <property type="term" value="F:cysteine-type peptidase activity"/>
    <property type="evidence" value="ECO:0007669"/>
    <property type="project" value="UniProtKB-KW"/>
</dbReference>
<evidence type="ECO:0000256" key="4">
    <source>
        <dbReference type="ARBA" id="ARBA00022801"/>
    </source>
</evidence>
<dbReference type="SUPFAM" id="SSF49452">
    <property type="entry name" value="Starch-binding domain-like"/>
    <property type="match status" value="1"/>
</dbReference>
<dbReference type="EMBL" id="JACHYB010000002">
    <property type="protein sequence ID" value="MBB3188242.1"/>
    <property type="molecule type" value="Genomic_DNA"/>
</dbReference>
<evidence type="ECO:0000259" key="6">
    <source>
        <dbReference type="Pfam" id="PF00686"/>
    </source>
</evidence>
<feature type="domain" description="CBM20" evidence="6">
    <location>
        <begin position="274"/>
        <end position="347"/>
    </location>
</feature>
<sequence length="367" mass="43143">MGQEIAKIENIKIYSKALHQKREILVYTPQNYEENKLVVYNVIYVFDAQNRELFDYTHSIISFLSDATKQYIVVGITSPYIKKYDYARNNDYLPILETESAKKRYGKYFGNADNFLRYVQYEVIPYIENHYRVGAQRIAIGHSLSASFILHSMVKEPHLFNAYFAISPNLAYDNERIANELLRFDYHQLDHTFLYLSNANEGVGYWEQWIPARNKVYSFFGASKNFKNIHVVIRQFPDESHWSTFAPSLAYGLKQYFKYLDTLKTKLSDETYDIQIKVKVPNKNDTVFVTGNQKSLGDWNPDQIKMNRESDYVRVIKLTVQSPVELKFTRGSWNTEGEVKYIGGFNNIQINPIKQSEFKFEIIRWAD</sequence>
<dbReference type="GO" id="GO:0006508">
    <property type="term" value="P:proteolysis"/>
    <property type="evidence" value="ECO:0007669"/>
    <property type="project" value="UniProtKB-KW"/>
</dbReference>
<keyword evidence="4" id="KW-0378">Hydrolase</keyword>
<evidence type="ECO:0000256" key="5">
    <source>
        <dbReference type="ARBA" id="ARBA00022807"/>
    </source>
</evidence>
<dbReference type="PANTHER" id="PTHR40841">
    <property type="entry name" value="SIDEROPHORE TRIACETYLFUSARININE C ESTERASE"/>
    <property type="match status" value="1"/>
</dbReference>
<dbReference type="GO" id="GO:2001070">
    <property type="term" value="F:starch binding"/>
    <property type="evidence" value="ECO:0007669"/>
    <property type="project" value="InterPro"/>
</dbReference>
<comment type="similarity">
    <text evidence="1">Belongs to the esterase D family.</text>
</comment>
<organism evidence="7 8">
    <name type="scientific">Microbacter margulisiae</name>
    <dbReference type="NCBI Taxonomy" id="1350067"/>
    <lineage>
        <taxon>Bacteria</taxon>
        <taxon>Pseudomonadati</taxon>
        <taxon>Bacteroidota</taxon>
        <taxon>Bacteroidia</taxon>
        <taxon>Bacteroidales</taxon>
        <taxon>Porphyromonadaceae</taxon>
        <taxon>Microbacter</taxon>
    </lineage>
</organism>
<comment type="caution">
    <text evidence="7">The sequence shown here is derived from an EMBL/GenBank/DDBJ whole genome shotgun (WGS) entry which is preliminary data.</text>
</comment>
<gene>
    <name evidence="7" type="ORF">FHX64_002440</name>
</gene>
<protein>
    <recommendedName>
        <fullName evidence="6">CBM20 domain-containing protein</fullName>
    </recommendedName>
</protein>